<keyword evidence="3" id="KW-1185">Reference proteome</keyword>
<accession>A0A0P0WYS7</accession>
<reference evidence="3" key="1">
    <citation type="journal article" date="2005" name="Nature">
        <title>The map-based sequence of the rice genome.</title>
        <authorList>
            <consortium name="International rice genome sequencing project (IRGSP)"/>
            <person name="Matsumoto T."/>
            <person name="Wu J."/>
            <person name="Kanamori H."/>
            <person name="Katayose Y."/>
            <person name="Fujisawa M."/>
            <person name="Namiki N."/>
            <person name="Mizuno H."/>
            <person name="Yamamoto K."/>
            <person name="Antonio B.A."/>
            <person name="Baba T."/>
            <person name="Sakata K."/>
            <person name="Nagamura Y."/>
            <person name="Aoki H."/>
            <person name="Arikawa K."/>
            <person name="Arita K."/>
            <person name="Bito T."/>
            <person name="Chiden Y."/>
            <person name="Fujitsuka N."/>
            <person name="Fukunaka R."/>
            <person name="Hamada M."/>
            <person name="Harada C."/>
            <person name="Hayashi A."/>
            <person name="Hijishita S."/>
            <person name="Honda M."/>
            <person name="Hosokawa S."/>
            <person name="Ichikawa Y."/>
            <person name="Idonuma A."/>
            <person name="Iijima M."/>
            <person name="Ikeda M."/>
            <person name="Ikeno M."/>
            <person name="Ito K."/>
            <person name="Ito S."/>
            <person name="Ito T."/>
            <person name="Ito Y."/>
            <person name="Ito Y."/>
            <person name="Iwabuchi A."/>
            <person name="Kamiya K."/>
            <person name="Karasawa W."/>
            <person name="Kurita K."/>
            <person name="Katagiri S."/>
            <person name="Kikuta A."/>
            <person name="Kobayashi H."/>
            <person name="Kobayashi N."/>
            <person name="Machita K."/>
            <person name="Maehara T."/>
            <person name="Masukawa M."/>
            <person name="Mizubayashi T."/>
            <person name="Mukai Y."/>
            <person name="Nagasaki H."/>
            <person name="Nagata Y."/>
            <person name="Naito S."/>
            <person name="Nakashima M."/>
            <person name="Nakama Y."/>
            <person name="Nakamichi Y."/>
            <person name="Nakamura M."/>
            <person name="Meguro A."/>
            <person name="Negishi M."/>
            <person name="Ohta I."/>
            <person name="Ohta T."/>
            <person name="Okamoto M."/>
            <person name="Ono N."/>
            <person name="Saji S."/>
            <person name="Sakaguchi M."/>
            <person name="Sakai K."/>
            <person name="Shibata M."/>
            <person name="Shimokawa T."/>
            <person name="Song J."/>
            <person name="Takazaki Y."/>
            <person name="Terasawa K."/>
            <person name="Tsugane M."/>
            <person name="Tsuji K."/>
            <person name="Ueda S."/>
            <person name="Waki K."/>
            <person name="Yamagata H."/>
            <person name="Yamamoto M."/>
            <person name="Yamamoto S."/>
            <person name="Yamane H."/>
            <person name="Yoshiki S."/>
            <person name="Yoshihara R."/>
            <person name="Yukawa K."/>
            <person name="Zhong H."/>
            <person name="Yano M."/>
            <person name="Yuan Q."/>
            <person name="Ouyang S."/>
            <person name="Liu J."/>
            <person name="Jones K.M."/>
            <person name="Gansberger K."/>
            <person name="Moffat K."/>
            <person name="Hill J."/>
            <person name="Bera J."/>
            <person name="Fadrosh D."/>
            <person name="Jin S."/>
            <person name="Johri S."/>
            <person name="Kim M."/>
            <person name="Overton L."/>
            <person name="Reardon M."/>
            <person name="Tsitrin T."/>
            <person name="Vuong H."/>
            <person name="Weaver B."/>
            <person name="Ciecko A."/>
            <person name="Tallon L."/>
            <person name="Jackson J."/>
            <person name="Pai G."/>
            <person name="Aken S.V."/>
            <person name="Utterback T."/>
            <person name="Reidmuller S."/>
            <person name="Feldblyum T."/>
            <person name="Hsiao J."/>
            <person name="Zismann V."/>
            <person name="Iobst S."/>
            <person name="de Vazeille A.R."/>
            <person name="Buell C.R."/>
            <person name="Ying K."/>
            <person name="Li Y."/>
            <person name="Lu T."/>
            <person name="Huang Y."/>
            <person name="Zhao Q."/>
            <person name="Feng Q."/>
            <person name="Zhang L."/>
            <person name="Zhu J."/>
            <person name="Weng Q."/>
            <person name="Mu J."/>
            <person name="Lu Y."/>
            <person name="Fan D."/>
            <person name="Liu Y."/>
            <person name="Guan J."/>
            <person name="Zhang Y."/>
            <person name="Yu S."/>
            <person name="Liu X."/>
            <person name="Zhang Y."/>
            <person name="Hong G."/>
            <person name="Han B."/>
            <person name="Choisne N."/>
            <person name="Demange N."/>
            <person name="Orjeda G."/>
            <person name="Samain S."/>
            <person name="Cattolico L."/>
            <person name="Pelletier E."/>
            <person name="Couloux A."/>
            <person name="Segurens B."/>
            <person name="Wincker P."/>
            <person name="D'Hont A."/>
            <person name="Scarpelli C."/>
            <person name="Weissenbach J."/>
            <person name="Salanoubat M."/>
            <person name="Quetier F."/>
            <person name="Yu Y."/>
            <person name="Kim H.R."/>
            <person name="Rambo T."/>
            <person name="Currie J."/>
            <person name="Collura K."/>
            <person name="Luo M."/>
            <person name="Yang T."/>
            <person name="Ammiraju J.S.S."/>
            <person name="Engler F."/>
            <person name="Soderlund C."/>
            <person name="Wing R.A."/>
            <person name="Palmer L.E."/>
            <person name="de la Bastide M."/>
            <person name="Spiegel L."/>
            <person name="Nascimento L."/>
            <person name="Zutavern T."/>
            <person name="O'Shaughnessy A."/>
            <person name="Dike S."/>
            <person name="Dedhia N."/>
            <person name="Preston R."/>
            <person name="Balija V."/>
            <person name="McCombie W.R."/>
            <person name="Chow T."/>
            <person name="Chen H."/>
            <person name="Chung M."/>
            <person name="Chen C."/>
            <person name="Shaw J."/>
            <person name="Wu H."/>
            <person name="Hsiao K."/>
            <person name="Chao Y."/>
            <person name="Chu M."/>
            <person name="Cheng C."/>
            <person name="Hour A."/>
            <person name="Lee P."/>
            <person name="Lin S."/>
            <person name="Lin Y."/>
            <person name="Liou J."/>
            <person name="Liu S."/>
            <person name="Hsing Y."/>
            <person name="Raghuvanshi S."/>
            <person name="Mohanty A."/>
            <person name="Bharti A.K."/>
            <person name="Gaur A."/>
            <person name="Gupta V."/>
            <person name="Kumar D."/>
            <person name="Ravi V."/>
            <person name="Vij S."/>
            <person name="Kapur A."/>
            <person name="Khurana P."/>
            <person name="Khurana P."/>
            <person name="Khurana J.P."/>
            <person name="Tyagi A.K."/>
            <person name="Gaikwad K."/>
            <person name="Singh A."/>
            <person name="Dalal V."/>
            <person name="Srivastava S."/>
            <person name="Dixit A."/>
            <person name="Pal A.K."/>
            <person name="Ghazi I.A."/>
            <person name="Yadav M."/>
            <person name="Pandit A."/>
            <person name="Bhargava A."/>
            <person name="Sureshbabu K."/>
            <person name="Batra K."/>
            <person name="Sharma T.R."/>
            <person name="Mohapatra T."/>
            <person name="Singh N.K."/>
            <person name="Messing J."/>
            <person name="Nelson A.B."/>
            <person name="Fuks G."/>
            <person name="Kavchok S."/>
            <person name="Keizer G."/>
            <person name="Linton E."/>
            <person name="Llaca V."/>
            <person name="Song R."/>
            <person name="Tanyolac B."/>
            <person name="Young S."/>
            <person name="Ho-Il K."/>
            <person name="Hahn J.H."/>
            <person name="Sangsakoo G."/>
            <person name="Vanavichit A."/>
            <person name="de Mattos Luiz.A.T."/>
            <person name="Zimmer P.D."/>
            <person name="Malone G."/>
            <person name="Dellagostin O."/>
            <person name="de Oliveira A.C."/>
            <person name="Bevan M."/>
            <person name="Bancroft I."/>
            <person name="Minx P."/>
            <person name="Cordum H."/>
            <person name="Wilson R."/>
            <person name="Cheng Z."/>
            <person name="Jin W."/>
            <person name="Jiang J."/>
            <person name="Leong S.A."/>
            <person name="Iwama H."/>
            <person name="Gojobori T."/>
            <person name="Itoh T."/>
            <person name="Niimura Y."/>
            <person name="Fujii Y."/>
            <person name="Habara T."/>
            <person name="Sakai H."/>
            <person name="Sato Y."/>
            <person name="Wilson G."/>
            <person name="Kumar K."/>
            <person name="McCouch S."/>
            <person name="Juretic N."/>
            <person name="Hoen D."/>
            <person name="Wright S."/>
            <person name="Bruskiewich R."/>
            <person name="Bureau T."/>
            <person name="Miyao A."/>
            <person name="Hirochika H."/>
            <person name="Nishikawa T."/>
            <person name="Kadowaki K."/>
            <person name="Sugiura M."/>
            <person name="Burr B."/>
            <person name="Sasaki T."/>
        </authorList>
    </citation>
    <scope>NUCLEOTIDE SEQUENCE [LARGE SCALE GENOMIC DNA]</scope>
    <source>
        <strain evidence="3">cv. Nipponbare</strain>
    </source>
</reference>
<name>A0A0P0WYS7_ORYSJ</name>
<feature type="compositionally biased region" description="Pro residues" evidence="1">
    <location>
        <begin position="41"/>
        <end position="72"/>
    </location>
</feature>
<organism evidence="2 3">
    <name type="scientific">Oryza sativa subsp. japonica</name>
    <name type="common">Rice</name>
    <dbReference type="NCBI Taxonomy" id="39947"/>
    <lineage>
        <taxon>Eukaryota</taxon>
        <taxon>Viridiplantae</taxon>
        <taxon>Streptophyta</taxon>
        <taxon>Embryophyta</taxon>
        <taxon>Tracheophyta</taxon>
        <taxon>Spermatophyta</taxon>
        <taxon>Magnoliopsida</taxon>
        <taxon>Liliopsida</taxon>
        <taxon>Poales</taxon>
        <taxon>Poaceae</taxon>
        <taxon>BOP clade</taxon>
        <taxon>Oryzoideae</taxon>
        <taxon>Oryzeae</taxon>
        <taxon>Oryzinae</taxon>
        <taxon>Oryza</taxon>
        <taxon>Oryza sativa</taxon>
    </lineage>
</organism>
<proteinExistence type="predicted"/>
<dbReference type="Proteomes" id="UP000059680">
    <property type="component" value="Chromosome 6"/>
</dbReference>
<dbReference type="PaxDb" id="39947-A0A0P0WYS7"/>
<protein>
    <submittedName>
        <fullName evidence="2">Os06g0621700 protein</fullName>
    </submittedName>
</protein>
<dbReference type="InParanoid" id="A0A0P0WYS7"/>
<evidence type="ECO:0000313" key="3">
    <source>
        <dbReference type="Proteomes" id="UP000059680"/>
    </source>
</evidence>
<evidence type="ECO:0000313" key="2">
    <source>
        <dbReference type="EMBL" id="BAS98663.1"/>
    </source>
</evidence>
<sequence>MLHHHISFADMWDPYTGIPRRPSFMRRRPRHIHRQLLLTPRSPPPLPATPLAPSQPPSPLPAPLAPSRPPLPSTATLCAKPVSDPSTERCRACQKQPSPTPSASRPRLSCLR</sequence>
<reference evidence="2 3" key="2">
    <citation type="journal article" date="2013" name="Plant Cell Physiol.">
        <title>Rice Annotation Project Database (RAP-DB): an integrative and interactive database for rice genomics.</title>
        <authorList>
            <person name="Sakai H."/>
            <person name="Lee S.S."/>
            <person name="Tanaka T."/>
            <person name="Numa H."/>
            <person name="Kim J."/>
            <person name="Kawahara Y."/>
            <person name="Wakimoto H."/>
            <person name="Yang C.C."/>
            <person name="Iwamoto M."/>
            <person name="Abe T."/>
            <person name="Yamada Y."/>
            <person name="Muto A."/>
            <person name="Inokuchi H."/>
            <person name="Ikemura T."/>
            <person name="Matsumoto T."/>
            <person name="Sasaki T."/>
            <person name="Itoh T."/>
        </authorList>
    </citation>
    <scope>NUCLEOTIDE SEQUENCE [LARGE SCALE GENOMIC DNA]</scope>
    <source>
        <strain evidence="3">cv. Nipponbare</strain>
    </source>
</reference>
<evidence type="ECO:0000256" key="1">
    <source>
        <dbReference type="SAM" id="MobiDB-lite"/>
    </source>
</evidence>
<gene>
    <name evidence="2" type="ordered locus">Os06g0621700</name>
    <name evidence="2" type="ORF">OSNPB_060621700</name>
</gene>
<dbReference type="AlphaFoldDB" id="A0A0P0WYS7"/>
<feature type="region of interest" description="Disordered" evidence="1">
    <location>
        <begin position="37"/>
        <end position="112"/>
    </location>
</feature>
<reference evidence="2 3" key="3">
    <citation type="journal article" date="2013" name="Rice">
        <title>Improvement of the Oryza sativa Nipponbare reference genome using next generation sequence and optical map data.</title>
        <authorList>
            <person name="Kawahara Y."/>
            <person name="de la Bastide M."/>
            <person name="Hamilton J.P."/>
            <person name="Kanamori H."/>
            <person name="McCombie W.R."/>
            <person name="Ouyang S."/>
            <person name="Schwartz D.C."/>
            <person name="Tanaka T."/>
            <person name="Wu J."/>
            <person name="Zhou S."/>
            <person name="Childs K.L."/>
            <person name="Davidson R.M."/>
            <person name="Lin H."/>
            <person name="Quesada-Ocampo L."/>
            <person name="Vaillancourt B."/>
            <person name="Sakai H."/>
            <person name="Lee S.S."/>
            <person name="Kim J."/>
            <person name="Numa H."/>
            <person name="Itoh T."/>
            <person name="Buell C.R."/>
            <person name="Matsumoto T."/>
        </authorList>
    </citation>
    <scope>NUCLEOTIDE SEQUENCE [LARGE SCALE GENOMIC DNA]</scope>
    <source>
        <strain evidence="3">cv. Nipponbare</strain>
    </source>
</reference>
<dbReference type="EMBL" id="AP014962">
    <property type="protein sequence ID" value="BAS98663.1"/>
    <property type="molecule type" value="Genomic_DNA"/>
</dbReference>